<comment type="catalytic activity">
    <reaction evidence="5">
        <text>dimethylallyl phosphate + FMNH2 = prenylated FMNH2 + phosphate</text>
        <dbReference type="Rhea" id="RHEA:37743"/>
        <dbReference type="ChEBI" id="CHEBI:43474"/>
        <dbReference type="ChEBI" id="CHEBI:57618"/>
        <dbReference type="ChEBI" id="CHEBI:87467"/>
        <dbReference type="ChEBI" id="CHEBI:88052"/>
        <dbReference type="EC" id="2.5.1.129"/>
    </reaction>
</comment>
<comment type="caution">
    <text evidence="7">The sequence shown here is derived from an EMBL/GenBank/DDBJ whole genome shotgun (WGS) entry which is preliminary data.</text>
</comment>
<accession>A0A133U3U2</accession>
<dbReference type="NCBIfam" id="NF004685">
    <property type="entry name" value="PRK06029.1"/>
    <property type="match status" value="1"/>
</dbReference>
<evidence type="ECO:0000256" key="2">
    <source>
        <dbReference type="ARBA" id="ARBA00022630"/>
    </source>
</evidence>
<dbReference type="Proteomes" id="UP000070163">
    <property type="component" value="Unassembled WGS sequence"/>
</dbReference>
<reference evidence="7 8" key="1">
    <citation type="journal article" date="2016" name="Sci. Rep.">
        <title>Metabolic traits of an uncultured archaeal lineage -MSBL1- from brine pools of the Red Sea.</title>
        <authorList>
            <person name="Mwirichia R."/>
            <person name="Alam I."/>
            <person name="Rashid M."/>
            <person name="Vinu M."/>
            <person name="Ba-Alawi W."/>
            <person name="Anthony Kamau A."/>
            <person name="Kamanda Ngugi D."/>
            <person name="Goker M."/>
            <person name="Klenk H.P."/>
            <person name="Bajic V."/>
            <person name="Stingl U."/>
        </authorList>
    </citation>
    <scope>NUCLEOTIDE SEQUENCE [LARGE SCALE GENOMIC DNA]</scope>
    <source>
        <strain evidence="7">SCGC-AAA259A05</strain>
    </source>
</reference>
<organism evidence="7 8">
    <name type="scientific">candidate division MSBL1 archaeon SCGC-AAA259A05</name>
    <dbReference type="NCBI Taxonomy" id="1698259"/>
    <lineage>
        <taxon>Archaea</taxon>
        <taxon>Methanobacteriati</taxon>
        <taxon>Methanobacteriota</taxon>
        <taxon>candidate division MSBL1</taxon>
    </lineage>
</organism>
<dbReference type="HAMAP" id="MF_01984">
    <property type="entry name" value="ubiX_pad"/>
    <property type="match status" value="1"/>
</dbReference>
<evidence type="ECO:0000313" key="7">
    <source>
        <dbReference type="EMBL" id="KXA88857.1"/>
    </source>
</evidence>
<evidence type="ECO:0000256" key="3">
    <source>
        <dbReference type="ARBA" id="ARBA00022643"/>
    </source>
</evidence>
<feature type="binding site" evidence="5">
    <location>
        <position position="156"/>
    </location>
    <ligand>
        <name>dimethylallyl phosphate</name>
        <dbReference type="ChEBI" id="CHEBI:88052"/>
    </ligand>
</feature>
<evidence type="ECO:0000259" key="6">
    <source>
        <dbReference type="Pfam" id="PF02441"/>
    </source>
</evidence>
<dbReference type="EMBL" id="LHXJ01000116">
    <property type="protein sequence ID" value="KXA88857.1"/>
    <property type="molecule type" value="Genomic_DNA"/>
</dbReference>
<dbReference type="SUPFAM" id="SSF52507">
    <property type="entry name" value="Homo-oligomeric flavin-containing Cys decarboxylases, HFCD"/>
    <property type="match status" value="1"/>
</dbReference>
<protein>
    <recommendedName>
        <fullName evidence="5">Flavin prenyltransferase UbiX</fullName>
        <ecNumber evidence="5">2.5.1.129</ecNumber>
    </recommendedName>
</protein>
<dbReference type="NCBIfam" id="TIGR00421">
    <property type="entry name" value="ubiX_pad"/>
    <property type="match status" value="1"/>
</dbReference>
<dbReference type="GO" id="GO:0106141">
    <property type="term" value="F:flavin prenyltransferase activity"/>
    <property type="evidence" value="ECO:0007669"/>
    <property type="project" value="UniProtKB-EC"/>
</dbReference>
<sequence>MNDKKRVILGMTGATGQIIGIEILKILSDLERVETHLIISRVAGEIIHYESELKISEVKEKADEIYNNKEVGAPPASGSFKRAGMIVAPCSMKTLSALANAYINNLIVRAGDVTLKERRKLITIPREKPLNSIHLKNMLKLSNAGGIIMPPVPSFYFKPEKVTDVVKEIALKAIDLLDIINRPLRTEWKGFEKTENSCP</sequence>
<dbReference type="PATRIC" id="fig|1698259.3.peg.213"/>
<keyword evidence="4 5" id="KW-0808">Transferase</keyword>
<name>A0A133U3U2_9EURY</name>
<dbReference type="InterPro" id="IPR004507">
    <property type="entry name" value="UbiX-like"/>
</dbReference>
<dbReference type="AlphaFoldDB" id="A0A133U3U2"/>
<dbReference type="Pfam" id="PF02441">
    <property type="entry name" value="Flavoprotein"/>
    <property type="match status" value="1"/>
</dbReference>
<feature type="binding site" evidence="5">
    <location>
        <begin position="13"/>
        <end position="15"/>
    </location>
    <ligand>
        <name>FMN</name>
        <dbReference type="ChEBI" id="CHEBI:58210"/>
    </ligand>
</feature>
<dbReference type="EC" id="2.5.1.129" evidence="5"/>
<feature type="binding site" evidence="5">
    <location>
        <position position="40"/>
    </location>
    <ligand>
        <name>FMN</name>
        <dbReference type="ChEBI" id="CHEBI:58210"/>
    </ligand>
</feature>
<feature type="binding site" evidence="5">
    <location>
        <position position="126"/>
    </location>
    <ligand>
        <name>FMN</name>
        <dbReference type="ChEBI" id="CHEBI:58210"/>
    </ligand>
</feature>
<evidence type="ECO:0000313" key="8">
    <source>
        <dbReference type="Proteomes" id="UP000070163"/>
    </source>
</evidence>
<keyword evidence="2 5" id="KW-0285">Flavoprotein</keyword>
<evidence type="ECO:0000256" key="5">
    <source>
        <dbReference type="HAMAP-Rule" id="MF_01984"/>
    </source>
</evidence>
<comment type="similarity">
    <text evidence="5">Belongs to the UbiX/PAD1 family.</text>
</comment>
<feature type="binding site" evidence="5">
    <location>
        <begin position="91"/>
        <end position="94"/>
    </location>
    <ligand>
        <name>FMN</name>
        <dbReference type="ChEBI" id="CHEBI:58210"/>
    </ligand>
</feature>
<keyword evidence="3 5" id="KW-0288">FMN</keyword>
<comment type="function">
    <text evidence="5">Flavin prenyltransferase that catalyzes the synthesis of the prenylated FMN cofactor (prenyl-FMN) for 4-hydroxy-3-polyprenylbenzoic acid decarboxylase UbiD. The prenyltransferase is metal-independent and links a dimethylallyl moiety from dimethylallyl monophosphate (DMAP) to the flavin N5 and C6 atoms of FMN.</text>
</comment>
<evidence type="ECO:0000256" key="4">
    <source>
        <dbReference type="ARBA" id="ARBA00022679"/>
    </source>
</evidence>
<feature type="binding site" evidence="5">
    <location>
        <position position="172"/>
    </location>
    <ligand>
        <name>dimethylallyl phosphate</name>
        <dbReference type="ChEBI" id="CHEBI:88052"/>
    </ligand>
</feature>
<keyword evidence="8" id="KW-1185">Reference proteome</keyword>
<dbReference type="InterPro" id="IPR003382">
    <property type="entry name" value="Flavoprotein"/>
</dbReference>
<dbReference type="InterPro" id="IPR036551">
    <property type="entry name" value="Flavin_trans-like"/>
</dbReference>
<evidence type="ECO:0000256" key="1">
    <source>
        <dbReference type="ARBA" id="ARBA00022602"/>
    </source>
</evidence>
<keyword evidence="1 5" id="KW-0637">Prenyltransferase</keyword>
<dbReference type="Gene3D" id="3.40.50.1950">
    <property type="entry name" value="Flavin prenyltransferase-like"/>
    <property type="match status" value="1"/>
</dbReference>
<comment type="caution">
    <text evidence="5">Lacks conserved residue(s) required for the propagation of feature annotation.</text>
</comment>
<gene>
    <name evidence="5" type="primary">ubiX</name>
    <name evidence="7" type="ORF">AKJ57_06210</name>
</gene>
<feature type="domain" description="Flavoprotein" evidence="6">
    <location>
        <begin position="5"/>
        <end position="168"/>
    </location>
</feature>
<proteinExistence type="inferred from homology"/>